<dbReference type="InterPro" id="IPR039935">
    <property type="entry name" value="YML079W-like"/>
</dbReference>
<organism evidence="2 3">
    <name type="scientific">Phaeodactylum tricornutum (strain CCAP 1055/1)</name>
    <dbReference type="NCBI Taxonomy" id="556484"/>
    <lineage>
        <taxon>Eukaryota</taxon>
        <taxon>Sar</taxon>
        <taxon>Stramenopiles</taxon>
        <taxon>Ochrophyta</taxon>
        <taxon>Bacillariophyta</taxon>
        <taxon>Bacillariophyceae</taxon>
        <taxon>Bacillariophycidae</taxon>
        <taxon>Naviculales</taxon>
        <taxon>Phaeodactylaceae</taxon>
        <taxon>Phaeodactylum</taxon>
    </lineage>
</organism>
<protein>
    <recommendedName>
        <fullName evidence="1">DUF985 domain-containing protein</fullName>
    </recommendedName>
</protein>
<dbReference type="PANTHER" id="PTHR33387">
    <property type="entry name" value="RMLC-LIKE JELLY ROLL FOLD PROTEIN"/>
    <property type="match status" value="1"/>
</dbReference>
<dbReference type="Proteomes" id="UP000000759">
    <property type="component" value="Chromosome 23"/>
</dbReference>
<dbReference type="AlphaFoldDB" id="B7GB07"/>
<dbReference type="Gene3D" id="2.60.120.10">
    <property type="entry name" value="Jelly Rolls"/>
    <property type="match status" value="1"/>
</dbReference>
<accession>B7GB07</accession>
<gene>
    <name evidence="2" type="ORF">PHATRDRAFT_49552</name>
</gene>
<dbReference type="InterPro" id="IPR009327">
    <property type="entry name" value="Cupin_DUF985"/>
</dbReference>
<dbReference type="PaxDb" id="2850-Phatr49552"/>
<dbReference type="RefSeq" id="XP_002184287.1">
    <property type="nucleotide sequence ID" value="XM_002184251.1"/>
</dbReference>
<reference evidence="3" key="2">
    <citation type="submission" date="2008-08" db="EMBL/GenBank/DDBJ databases">
        <authorList>
            <consortium name="Diatom Consortium"/>
            <person name="Grigoriev I."/>
            <person name="Grimwood J."/>
            <person name="Kuo A."/>
            <person name="Otillar R.P."/>
            <person name="Salamov A."/>
            <person name="Detter J.C."/>
            <person name="Lindquist E."/>
            <person name="Shapiro H."/>
            <person name="Lucas S."/>
            <person name="Glavina del Rio T."/>
            <person name="Pitluck S."/>
            <person name="Rokhsar D."/>
            <person name="Bowler C."/>
        </authorList>
    </citation>
    <scope>GENOME REANNOTATION</scope>
    <source>
        <strain evidence="3">CCAP 1055/1</strain>
    </source>
</reference>
<dbReference type="SUPFAM" id="SSF51182">
    <property type="entry name" value="RmlC-like cupins"/>
    <property type="match status" value="1"/>
</dbReference>
<reference evidence="2 3" key="1">
    <citation type="journal article" date="2008" name="Nature">
        <title>The Phaeodactylum genome reveals the evolutionary history of diatom genomes.</title>
        <authorList>
            <person name="Bowler C."/>
            <person name="Allen A.E."/>
            <person name="Badger J.H."/>
            <person name="Grimwood J."/>
            <person name="Jabbari K."/>
            <person name="Kuo A."/>
            <person name="Maheswari U."/>
            <person name="Martens C."/>
            <person name="Maumus F."/>
            <person name="Otillar R.P."/>
            <person name="Rayko E."/>
            <person name="Salamov A."/>
            <person name="Vandepoele K."/>
            <person name="Beszteri B."/>
            <person name="Gruber A."/>
            <person name="Heijde M."/>
            <person name="Katinka M."/>
            <person name="Mock T."/>
            <person name="Valentin K."/>
            <person name="Verret F."/>
            <person name="Berges J.A."/>
            <person name="Brownlee C."/>
            <person name="Cadoret J.P."/>
            <person name="Chiovitti A."/>
            <person name="Choi C.J."/>
            <person name="Coesel S."/>
            <person name="De Martino A."/>
            <person name="Detter J.C."/>
            <person name="Durkin C."/>
            <person name="Falciatore A."/>
            <person name="Fournet J."/>
            <person name="Haruta M."/>
            <person name="Huysman M.J."/>
            <person name="Jenkins B.D."/>
            <person name="Jiroutova K."/>
            <person name="Jorgensen R.E."/>
            <person name="Joubert Y."/>
            <person name="Kaplan A."/>
            <person name="Kroger N."/>
            <person name="Kroth P.G."/>
            <person name="La Roche J."/>
            <person name="Lindquist E."/>
            <person name="Lommer M."/>
            <person name="Martin-Jezequel V."/>
            <person name="Lopez P.J."/>
            <person name="Lucas S."/>
            <person name="Mangogna M."/>
            <person name="McGinnis K."/>
            <person name="Medlin L.K."/>
            <person name="Montsant A."/>
            <person name="Oudot-Le Secq M.P."/>
            <person name="Napoli C."/>
            <person name="Obornik M."/>
            <person name="Parker M.S."/>
            <person name="Petit J.L."/>
            <person name="Porcel B.M."/>
            <person name="Poulsen N."/>
            <person name="Robison M."/>
            <person name="Rychlewski L."/>
            <person name="Rynearson T.A."/>
            <person name="Schmutz J."/>
            <person name="Shapiro H."/>
            <person name="Siaut M."/>
            <person name="Stanley M."/>
            <person name="Sussman M.R."/>
            <person name="Taylor A.R."/>
            <person name="Vardi A."/>
            <person name="von Dassow P."/>
            <person name="Vyverman W."/>
            <person name="Willis A."/>
            <person name="Wyrwicz L.S."/>
            <person name="Rokhsar D.S."/>
            <person name="Weissenbach J."/>
            <person name="Armbrust E.V."/>
            <person name="Green B.R."/>
            <person name="Van de Peer Y."/>
            <person name="Grigoriev I.V."/>
        </authorList>
    </citation>
    <scope>NUCLEOTIDE SEQUENCE [LARGE SCALE GENOMIC DNA]</scope>
    <source>
        <strain evidence="2 3">CCAP 1055/1</strain>
    </source>
</reference>
<dbReference type="HOGENOM" id="CLU_1153621_0_0_1"/>
<dbReference type="CDD" id="cd06121">
    <property type="entry name" value="cupin_YML079wp"/>
    <property type="match status" value="1"/>
</dbReference>
<dbReference type="InParanoid" id="B7GB07"/>
<dbReference type="EMBL" id="CM000625">
    <property type="protein sequence ID" value="EEC44036.1"/>
    <property type="molecule type" value="Genomic_DNA"/>
</dbReference>
<dbReference type="Pfam" id="PF06172">
    <property type="entry name" value="Cupin_5"/>
    <property type="match status" value="1"/>
</dbReference>
<keyword evidence="3" id="KW-1185">Reference proteome</keyword>
<dbReference type="OMA" id="NDSRDYP"/>
<feature type="domain" description="DUF985" evidence="1">
    <location>
        <begin position="15"/>
        <end position="183"/>
    </location>
</feature>
<dbReference type="InterPro" id="IPR014710">
    <property type="entry name" value="RmlC-like_jellyroll"/>
</dbReference>
<evidence type="ECO:0000313" key="2">
    <source>
        <dbReference type="EMBL" id="EEC44036.1"/>
    </source>
</evidence>
<dbReference type="InterPro" id="IPR011051">
    <property type="entry name" value="RmlC_Cupin_sf"/>
</dbReference>
<evidence type="ECO:0000259" key="1">
    <source>
        <dbReference type="Pfam" id="PF06172"/>
    </source>
</evidence>
<dbReference type="OrthoDB" id="6614653at2759"/>
<dbReference type="eggNOG" id="ENOG502S4KA">
    <property type="taxonomic scope" value="Eukaryota"/>
</dbReference>
<dbReference type="GeneID" id="7198223"/>
<dbReference type="KEGG" id="pti:PHATRDRAFT_49552"/>
<dbReference type="PANTHER" id="PTHR33387:SF3">
    <property type="entry name" value="DUF985 DOMAIN-CONTAINING PROTEIN"/>
    <property type="match status" value="1"/>
</dbReference>
<proteinExistence type="predicted"/>
<name>B7GB07_PHATC</name>
<evidence type="ECO:0000313" key="3">
    <source>
        <dbReference type="Proteomes" id="UP000000759"/>
    </source>
</evidence>
<sequence>MSADSPFLLPLKTIEIVEQLRLIPHPEGGFFLETHRSGSVPMTSRGGTDLQSPSAEQLVTTVGRESNRQDQDPRRNALTSIYWLPTKASPLLLLCVNRSDHVHYYHGGKPFEYLLFLPNHDTSVRRVILGPDLSAGHQLQVCVQGGTYKCGRLLRDAYPQQLPYDYSLVGEAVGPGFDVADFRPLQISDLEACGNDGVKTTLAPYLYSHHQPPDPNLHTALDFDGFYNQDETQKARSQDRI</sequence>